<feature type="domain" description="CCHC-type" evidence="1">
    <location>
        <begin position="253"/>
        <end position="269"/>
    </location>
</feature>
<gene>
    <name evidence="3" type="primary">LOC115880186</name>
</gene>
<dbReference type="GeneID" id="115880186"/>
<sequence length="349" mass="40443">MTKVAGHWIRRKENISNLENRGNILIVRVERMDMVRLSYHVVQEVQEAIKEIRELLQCENNIPPEERETLIDLGRKAWAARLRRVEYSKNDIGPYTIIIESTEKNVAGLHYSDLSKILYQIKVEGITNITKKGFNKVGVEFNTYQQANNLLINDKLQQKSLIAYIPQRLLSTKGIIRDVGQLILEEDIVQESYSNKEIIEAKRLDRKFREGGKIIYKSSFTVVLTFEGKTLPKEIKLFGVNYPVYTYVRPVIQCYNCLGYGHSKNQCRSKTRCYKCGEGHMAKDCEENYKCYYHCGEGHSATSWDCKEHKRQKNINTLIAEQNLSAYEAGQICPSDKQKNKRTPGYRTN</sequence>
<name>A0A6J2XNT8_SITOR</name>
<organism evidence="2 3">
    <name type="scientific">Sitophilus oryzae</name>
    <name type="common">Rice weevil</name>
    <name type="synonym">Curculio oryzae</name>
    <dbReference type="NCBI Taxonomy" id="7048"/>
    <lineage>
        <taxon>Eukaryota</taxon>
        <taxon>Metazoa</taxon>
        <taxon>Ecdysozoa</taxon>
        <taxon>Arthropoda</taxon>
        <taxon>Hexapoda</taxon>
        <taxon>Insecta</taxon>
        <taxon>Pterygota</taxon>
        <taxon>Neoptera</taxon>
        <taxon>Endopterygota</taxon>
        <taxon>Coleoptera</taxon>
        <taxon>Polyphaga</taxon>
        <taxon>Cucujiformia</taxon>
        <taxon>Curculionidae</taxon>
        <taxon>Dryophthorinae</taxon>
        <taxon>Sitophilus</taxon>
    </lineage>
</organism>
<evidence type="ECO:0000313" key="3">
    <source>
        <dbReference type="RefSeq" id="XP_030753183.1"/>
    </source>
</evidence>
<reference evidence="3" key="1">
    <citation type="submission" date="2025-08" db="UniProtKB">
        <authorList>
            <consortium name="RefSeq"/>
        </authorList>
    </citation>
    <scope>IDENTIFICATION</scope>
    <source>
        <tissue evidence="3">Gonads</tissue>
    </source>
</reference>
<dbReference type="InterPro" id="IPR001878">
    <property type="entry name" value="Znf_CCHC"/>
</dbReference>
<dbReference type="RefSeq" id="XP_030753183.1">
    <property type="nucleotide sequence ID" value="XM_030897323.1"/>
</dbReference>
<dbReference type="AlphaFoldDB" id="A0A6J2XNT8"/>
<feature type="domain" description="CCHC-type" evidence="1">
    <location>
        <begin position="272"/>
        <end position="287"/>
    </location>
</feature>
<dbReference type="SUPFAM" id="SSF57756">
    <property type="entry name" value="Retrovirus zinc finger-like domains"/>
    <property type="match status" value="1"/>
</dbReference>
<keyword evidence="2" id="KW-1185">Reference proteome</keyword>
<dbReference type="GO" id="GO:0003676">
    <property type="term" value="F:nucleic acid binding"/>
    <property type="evidence" value="ECO:0007669"/>
    <property type="project" value="InterPro"/>
</dbReference>
<proteinExistence type="predicted"/>
<dbReference type="Gene3D" id="4.10.60.10">
    <property type="entry name" value="Zinc finger, CCHC-type"/>
    <property type="match status" value="1"/>
</dbReference>
<evidence type="ECO:0000259" key="1">
    <source>
        <dbReference type="SMART" id="SM00343"/>
    </source>
</evidence>
<dbReference type="SMART" id="SM00343">
    <property type="entry name" value="ZnF_C2HC"/>
    <property type="match status" value="2"/>
</dbReference>
<dbReference type="GO" id="GO:0008270">
    <property type="term" value="F:zinc ion binding"/>
    <property type="evidence" value="ECO:0007669"/>
    <property type="project" value="InterPro"/>
</dbReference>
<dbReference type="OrthoDB" id="6779801at2759"/>
<dbReference type="InterPro" id="IPR036875">
    <property type="entry name" value="Znf_CCHC_sf"/>
</dbReference>
<dbReference type="InParanoid" id="A0A6J2XNT8"/>
<accession>A0A6J2XNT8</accession>
<dbReference type="Proteomes" id="UP000504635">
    <property type="component" value="Unplaced"/>
</dbReference>
<protein>
    <submittedName>
        <fullName evidence="3">Uncharacterized protein LOC115880186</fullName>
    </submittedName>
</protein>
<evidence type="ECO:0000313" key="2">
    <source>
        <dbReference type="Proteomes" id="UP000504635"/>
    </source>
</evidence>
<dbReference type="KEGG" id="soy:115880186"/>